<comment type="caution">
    <text evidence="1">The sequence shown here is derived from an EMBL/GenBank/DDBJ whole genome shotgun (WGS) entry which is preliminary data.</text>
</comment>
<protein>
    <submittedName>
        <fullName evidence="1">Uncharacterized protein</fullName>
    </submittedName>
</protein>
<proteinExistence type="predicted"/>
<feature type="non-terminal residue" evidence="1">
    <location>
        <position position="1"/>
    </location>
</feature>
<keyword evidence="2" id="KW-1185">Reference proteome</keyword>
<evidence type="ECO:0000313" key="1">
    <source>
        <dbReference type="EMBL" id="KAG2600213.1"/>
    </source>
</evidence>
<accession>A0A8T0STI9</accession>
<name>A0A8T0STI9_PANVG</name>
<dbReference type="Proteomes" id="UP000823388">
    <property type="component" value="Chromosome 5K"/>
</dbReference>
<sequence length="166" mass="18699">PITQNKSEPIPAFPSQHPLSNAASCQGLKASKRSFPPVLVLARFASFHQRRRAPHLGPTPPDLAIYTPRPPYFSASLSRPCPLLRRPSRYASVSRRRFIYQDTESRLLAHLQRNSGKMDPSCRWLGTPVLLTLISLHGLGCCNMFARFFVKQFILRKNESNSCAPN</sequence>
<gene>
    <name evidence="1" type="ORF">PVAP13_5KG478107</name>
</gene>
<dbReference type="EMBL" id="CM029045">
    <property type="protein sequence ID" value="KAG2600213.1"/>
    <property type="molecule type" value="Genomic_DNA"/>
</dbReference>
<dbReference type="AlphaFoldDB" id="A0A8T0STI9"/>
<reference evidence="1" key="1">
    <citation type="submission" date="2020-05" db="EMBL/GenBank/DDBJ databases">
        <title>WGS assembly of Panicum virgatum.</title>
        <authorList>
            <person name="Lovell J.T."/>
            <person name="Jenkins J."/>
            <person name="Shu S."/>
            <person name="Juenger T.E."/>
            <person name="Schmutz J."/>
        </authorList>
    </citation>
    <scope>NUCLEOTIDE SEQUENCE</scope>
    <source>
        <strain evidence="1">AP13</strain>
    </source>
</reference>
<organism evidence="1 2">
    <name type="scientific">Panicum virgatum</name>
    <name type="common">Blackwell switchgrass</name>
    <dbReference type="NCBI Taxonomy" id="38727"/>
    <lineage>
        <taxon>Eukaryota</taxon>
        <taxon>Viridiplantae</taxon>
        <taxon>Streptophyta</taxon>
        <taxon>Embryophyta</taxon>
        <taxon>Tracheophyta</taxon>
        <taxon>Spermatophyta</taxon>
        <taxon>Magnoliopsida</taxon>
        <taxon>Liliopsida</taxon>
        <taxon>Poales</taxon>
        <taxon>Poaceae</taxon>
        <taxon>PACMAD clade</taxon>
        <taxon>Panicoideae</taxon>
        <taxon>Panicodae</taxon>
        <taxon>Paniceae</taxon>
        <taxon>Panicinae</taxon>
        <taxon>Panicum</taxon>
        <taxon>Panicum sect. Hiantes</taxon>
    </lineage>
</organism>
<evidence type="ECO:0000313" key="2">
    <source>
        <dbReference type="Proteomes" id="UP000823388"/>
    </source>
</evidence>